<evidence type="ECO:0000313" key="2">
    <source>
        <dbReference type="Proteomes" id="UP001285441"/>
    </source>
</evidence>
<accession>A0AAE0KDQ1</accession>
<proteinExistence type="predicted"/>
<sequence>MPFLLAVLAAGRRKVHCFVVFPKKKTRQGSGRIVIESVMWMSGGRCINYHHELALWHGERKKGDGGDANEKGAKTAAGFAAIRELSKDRDARRTRRVCGFAHRQPKRKKPQPTKLGGSFRLQRKRSLLLRAASQSFWIGGSTVADLADC</sequence>
<dbReference type="Proteomes" id="UP001285441">
    <property type="component" value="Unassembled WGS sequence"/>
</dbReference>
<evidence type="ECO:0000313" key="1">
    <source>
        <dbReference type="EMBL" id="KAK3374661.1"/>
    </source>
</evidence>
<reference evidence="1" key="1">
    <citation type="journal article" date="2023" name="Mol. Phylogenet. Evol.">
        <title>Genome-scale phylogeny and comparative genomics of the fungal order Sordariales.</title>
        <authorList>
            <person name="Hensen N."/>
            <person name="Bonometti L."/>
            <person name="Westerberg I."/>
            <person name="Brannstrom I.O."/>
            <person name="Guillou S."/>
            <person name="Cros-Aarteil S."/>
            <person name="Calhoun S."/>
            <person name="Haridas S."/>
            <person name="Kuo A."/>
            <person name="Mondo S."/>
            <person name="Pangilinan J."/>
            <person name="Riley R."/>
            <person name="LaButti K."/>
            <person name="Andreopoulos B."/>
            <person name="Lipzen A."/>
            <person name="Chen C."/>
            <person name="Yan M."/>
            <person name="Daum C."/>
            <person name="Ng V."/>
            <person name="Clum A."/>
            <person name="Steindorff A."/>
            <person name="Ohm R.A."/>
            <person name="Martin F."/>
            <person name="Silar P."/>
            <person name="Natvig D.O."/>
            <person name="Lalanne C."/>
            <person name="Gautier V."/>
            <person name="Ament-Velasquez S.L."/>
            <person name="Kruys A."/>
            <person name="Hutchinson M.I."/>
            <person name="Powell A.J."/>
            <person name="Barry K."/>
            <person name="Miller A.N."/>
            <person name="Grigoriev I.V."/>
            <person name="Debuchy R."/>
            <person name="Gladieux P."/>
            <person name="Hiltunen Thoren M."/>
            <person name="Johannesson H."/>
        </authorList>
    </citation>
    <scope>NUCLEOTIDE SEQUENCE</scope>
    <source>
        <strain evidence="1">CBS 232.78</strain>
    </source>
</reference>
<protein>
    <submittedName>
        <fullName evidence="1">Uncharacterized protein</fullName>
    </submittedName>
</protein>
<name>A0AAE0KDQ1_9PEZI</name>
<comment type="caution">
    <text evidence="1">The sequence shown here is derived from an EMBL/GenBank/DDBJ whole genome shotgun (WGS) entry which is preliminary data.</text>
</comment>
<dbReference type="EMBL" id="JAULSW010000007">
    <property type="protein sequence ID" value="KAK3374661.1"/>
    <property type="molecule type" value="Genomic_DNA"/>
</dbReference>
<organism evidence="1 2">
    <name type="scientific">Podospora didyma</name>
    <dbReference type="NCBI Taxonomy" id="330526"/>
    <lineage>
        <taxon>Eukaryota</taxon>
        <taxon>Fungi</taxon>
        <taxon>Dikarya</taxon>
        <taxon>Ascomycota</taxon>
        <taxon>Pezizomycotina</taxon>
        <taxon>Sordariomycetes</taxon>
        <taxon>Sordariomycetidae</taxon>
        <taxon>Sordariales</taxon>
        <taxon>Podosporaceae</taxon>
        <taxon>Podospora</taxon>
    </lineage>
</organism>
<reference evidence="1" key="2">
    <citation type="submission" date="2023-06" db="EMBL/GenBank/DDBJ databases">
        <authorList>
            <consortium name="Lawrence Berkeley National Laboratory"/>
            <person name="Haridas S."/>
            <person name="Hensen N."/>
            <person name="Bonometti L."/>
            <person name="Westerberg I."/>
            <person name="Brannstrom I.O."/>
            <person name="Guillou S."/>
            <person name="Cros-Aarteil S."/>
            <person name="Calhoun S."/>
            <person name="Kuo A."/>
            <person name="Mondo S."/>
            <person name="Pangilinan J."/>
            <person name="Riley R."/>
            <person name="LaButti K."/>
            <person name="Andreopoulos B."/>
            <person name="Lipzen A."/>
            <person name="Chen C."/>
            <person name="Yanf M."/>
            <person name="Daum C."/>
            <person name="Ng V."/>
            <person name="Clum A."/>
            <person name="Steindorff A."/>
            <person name="Ohm R."/>
            <person name="Martin F."/>
            <person name="Silar P."/>
            <person name="Natvig D."/>
            <person name="Lalanne C."/>
            <person name="Gautier V."/>
            <person name="Ament-velasquez S.L."/>
            <person name="Kruys A."/>
            <person name="Hutchinson M.I."/>
            <person name="Powell A.J."/>
            <person name="Barry K."/>
            <person name="Miller A.N."/>
            <person name="Grigoriev I.V."/>
            <person name="Debuchy R."/>
            <person name="Gladieux P."/>
            <person name="Thoren M.H."/>
            <person name="Johannesson H."/>
        </authorList>
    </citation>
    <scope>NUCLEOTIDE SEQUENCE</scope>
    <source>
        <strain evidence="1">CBS 232.78</strain>
    </source>
</reference>
<keyword evidence="2" id="KW-1185">Reference proteome</keyword>
<dbReference type="AlphaFoldDB" id="A0AAE0KDQ1"/>
<gene>
    <name evidence="1" type="ORF">B0H63DRAFT_480706</name>
</gene>